<evidence type="ECO:0000313" key="2">
    <source>
        <dbReference type="Proteomes" id="UP000198565"/>
    </source>
</evidence>
<protein>
    <submittedName>
        <fullName evidence="1">Uncharacterized protein</fullName>
    </submittedName>
</protein>
<proteinExistence type="predicted"/>
<organism evidence="1 2">
    <name type="scientific">Gracilibacillus orientalis</name>
    <dbReference type="NCBI Taxonomy" id="334253"/>
    <lineage>
        <taxon>Bacteria</taxon>
        <taxon>Bacillati</taxon>
        <taxon>Bacillota</taxon>
        <taxon>Bacilli</taxon>
        <taxon>Bacillales</taxon>
        <taxon>Bacillaceae</taxon>
        <taxon>Gracilibacillus</taxon>
    </lineage>
</organism>
<gene>
    <name evidence="1" type="ORF">SAMN04487943_106211</name>
</gene>
<dbReference type="AlphaFoldDB" id="A0A1I4MFG6"/>
<accession>A0A1I4MFG6</accession>
<name>A0A1I4MFG6_9BACI</name>
<dbReference type="EMBL" id="FOTR01000006">
    <property type="protein sequence ID" value="SFM01786.1"/>
    <property type="molecule type" value="Genomic_DNA"/>
</dbReference>
<reference evidence="2" key="1">
    <citation type="submission" date="2016-10" db="EMBL/GenBank/DDBJ databases">
        <authorList>
            <person name="Varghese N."/>
            <person name="Submissions S."/>
        </authorList>
    </citation>
    <scope>NUCLEOTIDE SEQUENCE [LARGE SCALE GENOMIC DNA]</scope>
    <source>
        <strain evidence="2">CGMCC 1.4250</strain>
    </source>
</reference>
<sequence>MKKKLNMLTTHFSFFSLLSKKLEDLSSSERPKTRRLHQSSYDKEDLPIGEIRGLVALMPVIIGS</sequence>
<keyword evidence="2" id="KW-1185">Reference proteome</keyword>
<evidence type="ECO:0000313" key="1">
    <source>
        <dbReference type="EMBL" id="SFM01786.1"/>
    </source>
</evidence>
<dbReference type="Proteomes" id="UP000198565">
    <property type="component" value="Unassembled WGS sequence"/>
</dbReference>